<evidence type="ECO:0000256" key="5">
    <source>
        <dbReference type="RuleBase" id="RU362121"/>
    </source>
</evidence>
<feature type="transmembrane region" description="Helical" evidence="5">
    <location>
        <begin position="16"/>
        <end position="36"/>
    </location>
</feature>
<dbReference type="SMART" id="SM01117">
    <property type="entry name" value="Cyt-b5"/>
    <property type="match status" value="1"/>
</dbReference>
<evidence type="ECO:0000313" key="8">
    <source>
        <dbReference type="Proteomes" id="UP000192257"/>
    </source>
</evidence>
<dbReference type="GO" id="GO:0016020">
    <property type="term" value="C:membrane"/>
    <property type="evidence" value="ECO:0007669"/>
    <property type="project" value="TreeGrafter"/>
</dbReference>
<dbReference type="PANTHER" id="PTHR19359">
    <property type="entry name" value="CYTOCHROME B5"/>
    <property type="match status" value="1"/>
</dbReference>
<organism evidence="7 8">
    <name type="scientific">Trypanosoma theileri</name>
    <dbReference type="NCBI Taxonomy" id="67003"/>
    <lineage>
        <taxon>Eukaryota</taxon>
        <taxon>Discoba</taxon>
        <taxon>Euglenozoa</taxon>
        <taxon>Kinetoplastea</taxon>
        <taxon>Metakinetoplastina</taxon>
        <taxon>Trypanosomatida</taxon>
        <taxon>Trypanosomatidae</taxon>
        <taxon>Trypanosoma</taxon>
    </lineage>
</organism>
<dbReference type="OrthoDB" id="260519at2759"/>
<dbReference type="RefSeq" id="XP_028881776.1">
    <property type="nucleotide sequence ID" value="XM_029026804.1"/>
</dbReference>
<keyword evidence="1 5" id="KW-0349">Heme</keyword>
<name>A0A1X0NUD0_9TRYP</name>
<dbReference type="PANTHER" id="PTHR19359:SF25">
    <property type="entry name" value="CYTOCHROME B5 HEME-BINDING DOMAIN-CONTAINING PROTEIN"/>
    <property type="match status" value="1"/>
</dbReference>
<comment type="caution">
    <text evidence="7">The sequence shown here is derived from an EMBL/GenBank/DDBJ whole genome shotgun (WGS) entry which is preliminary data.</text>
</comment>
<proteinExistence type="inferred from homology"/>
<reference evidence="7 8" key="1">
    <citation type="submission" date="2017-03" db="EMBL/GenBank/DDBJ databases">
        <title>An alternative strategy for trypanosome survival in the mammalian bloodstream revealed through genome and transcriptome analysis of the ubiquitous bovine parasite Trypanosoma (Megatrypanum) theileri.</title>
        <authorList>
            <person name="Kelly S."/>
            <person name="Ivens A."/>
            <person name="Mott A."/>
            <person name="O'Neill E."/>
            <person name="Emms D."/>
            <person name="Macleod O."/>
            <person name="Voorheis P."/>
            <person name="Matthews J."/>
            <person name="Matthews K."/>
            <person name="Carrington M."/>
        </authorList>
    </citation>
    <scope>NUCLEOTIDE SEQUENCE [LARGE SCALE GENOMIC DNA]</scope>
    <source>
        <strain evidence="7">Edinburgh</strain>
    </source>
</reference>
<dbReference type="GeneID" id="39986584"/>
<dbReference type="GO" id="GO:0046872">
    <property type="term" value="F:metal ion binding"/>
    <property type="evidence" value="ECO:0007669"/>
    <property type="project" value="UniProtKB-UniRule"/>
</dbReference>
<keyword evidence="2 5" id="KW-0479">Metal-binding</keyword>
<evidence type="ECO:0000256" key="2">
    <source>
        <dbReference type="ARBA" id="ARBA00022723"/>
    </source>
</evidence>
<keyword evidence="5" id="KW-1133">Transmembrane helix</keyword>
<dbReference type="VEuPathDB" id="TriTrypDB:TM35_000201190"/>
<evidence type="ECO:0000313" key="7">
    <source>
        <dbReference type="EMBL" id="ORC87710.1"/>
    </source>
</evidence>
<dbReference type="PROSITE" id="PS00191">
    <property type="entry name" value="CYTOCHROME_B5_1"/>
    <property type="match status" value="1"/>
</dbReference>
<keyword evidence="8" id="KW-1185">Reference proteome</keyword>
<dbReference type="InterPro" id="IPR050668">
    <property type="entry name" value="Cytochrome_b5"/>
</dbReference>
<dbReference type="InterPro" id="IPR036400">
    <property type="entry name" value="Cyt_B5-like_heme/steroid_sf"/>
</dbReference>
<dbReference type="Proteomes" id="UP000192257">
    <property type="component" value="Unassembled WGS sequence"/>
</dbReference>
<dbReference type="SUPFAM" id="SSF55856">
    <property type="entry name" value="Cytochrome b5-like heme/steroid binding domain"/>
    <property type="match status" value="1"/>
</dbReference>
<evidence type="ECO:0000256" key="4">
    <source>
        <dbReference type="ARBA" id="ARBA00038168"/>
    </source>
</evidence>
<evidence type="ECO:0000256" key="1">
    <source>
        <dbReference type="ARBA" id="ARBA00022617"/>
    </source>
</evidence>
<keyword evidence="3 5" id="KW-0408">Iron</keyword>
<dbReference type="Pfam" id="PF00173">
    <property type="entry name" value="Cyt-b5"/>
    <property type="match status" value="1"/>
</dbReference>
<dbReference type="AlphaFoldDB" id="A0A1X0NUD0"/>
<accession>A0A1X0NUD0</accession>
<comment type="similarity">
    <text evidence="4 5">Belongs to the cytochrome b5 family.</text>
</comment>
<evidence type="ECO:0000259" key="6">
    <source>
        <dbReference type="PROSITE" id="PS50255"/>
    </source>
</evidence>
<gene>
    <name evidence="7" type="ORF">TM35_000201190</name>
</gene>
<dbReference type="GO" id="GO:0020037">
    <property type="term" value="F:heme binding"/>
    <property type="evidence" value="ECO:0007669"/>
    <property type="project" value="UniProtKB-UniRule"/>
</dbReference>
<keyword evidence="5" id="KW-0812">Transmembrane</keyword>
<dbReference type="PROSITE" id="PS50255">
    <property type="entry name" value="CYTOCHROME_B5_2"/>
    <property type="match status" value="1"/>
</dbReference>
<feature type="domain" description="Cytochrome b5 heme-binding" evidence="6">
    <location>
        <begin position="73"/>
        <end position="148"/>
    </location>
</feature>
<evidence type="ECO:0000256" key="3">
    <source>
        <dbReference type="ARBA" id="ARBA00023004"/>
    </source>
</evidence>
<dbReference type="Gene3D" id="3.10.120.10">
    <property type="entry name" value="Cytochrome b5-like heme/steroid binding domain"/>
    <property type="match status" value="1"/>
</dbReference>
<dbReference type="InterPro" id="IPR018506">
    <property type="entry name" value="Cyt_B5_heme-BS"/>
</dbReference>
<keyword evidence="5" id="KW-0472">Membrane</keyword>
<dbReference type="STRING" id="67003.A0A1X0NUD0"/>
<dbReference type="InterPro" id="IPR001199">
    <property type="entry name" value="Cyt_B5-like_heme/steroid-bd"/>
</dbReference>
<sequence length="149" mass="17114">MANKQRKNPQGQTNPLLLYVVFTFIFCSLIALLLVLRWHPTEVEEHSLEENEVEEKYTRDFFASAGNFRCPQEVYFSQEEVRRHASEADLWIVINKNVLDVSSFVPKHPGGLLIMEGARLPDAADLFAQNHGPSVVRQLEKFCIGRLKE</sequence>
<dbReference type="EMBL" id="NBCO01000020">
    <property type="protein sequence ID" value="ORC87710.1"/>
    <property type="molecule type" value="Genomic_DNA"/>
</dbReference>
<protein>
    <recommendedName>
        <fullName evidence="6">Cytochrome b5 heme-binding domain-containing protein</fullName>
    </recommendedName>
</protein>